<dbReference type="InterPro" id="IPR029058">
    <property type="entry name" value="AB_hydrolase_fold"/>
</dbReference>
<accession>A0AAU7CF58</accession>
<dbReference type="InterPro" id="IPR019149">
    <property type="entry name" value="ABHD18"/>
</dbReference>
<evidence type="ECO:0000256" key="1">
    <source>
        <dbReference type="ARBA" id="ARBA00022801"/>
    </source>
</evidence>
<dbReference type="GO" id="GO:0052689">
    <property type="term" value="F:carboxylic ester hydrolase activity"/>
    <property type="evidence" value="ECO:0007669"/>
    <property type="project" value="UniProtKB-ARBA"/>
</dbReference>
<reference evidence="2" key="1">
    <citation type="submission" date="2024-05" db="EMBL/GenBank/DDBJ databases">
        <title>Planctomycetes of the genus Singulisphaera possess chitinolytic capabilities.</title>
        <authorList>
            <person name="Ivanova A."/>
        </authorList>
    </citation>
    <scope>NUCLEOTIDE SEQUENCE</scope>
    <source>
        <strain evidence="2">Ch08T</strain>
    </source>
</reference>
<proteinExistence type="predicted"/>
<dbReference type="PANTHER" id="PTHR22946">
    <property type="entry name" value="DIENELACTONE HYDROLASE DOMAIN-CONTAINING PROTEIN-RELATED"/>
    <property type="match status" value="1"/>
</dbReference>
<dbReference type="PANTHER" id="PTHR22946:SF9">
    <property type="entry name" value="POLYKETIDE TRANSFERASE AF380"/>
    <property type="match status" value="1"/>
</dbReference>
<sequence>MNGLFLILTIALGGVERGEASFQPTSAEADVPELFRLTAARFPYERELIRTEASYSVFAVRFPSPITTPDPENNTVHAEYFCPAGSVRRPAVVVLHILGADFALSRYLAARLAQRGVASLFVKLPYYGERRPAGTEKRFLSGDMDRSLLSMRQGVCDVRRATAWLAGRPEVDSKQLGVTGISLGGIVASLSAAIDPTIKQAALLLAGGDLARILWEMPEAEAAKYRDLWLKSGRTQADFKTMTTPFDPLTYAHRLIGKRLFMMAGNVDEVIPPASTKALWEAAGRPRIEWFDCGHYSAVGFLLPAIRETVDFFAVDEAP</sequence>
<dbReference type="SUPFAM" id="SSF53474">
    <property type="entry name" value="alpha/beta-Hydrolases"/>
    <property type="match status" value="1"/>
</dbReference>
<organism evidence="2">
    <name type="scientific">Singulisphaera sp. Ch08</name>
    <dbReference type="NCBI Taxonomy" id="3120278"/>
    <lineage>
        <taxon>Bacteria</taxon>
        <taxon>Pseudomonadati</taxon>
        <taxon>Planctomycetota</taxon>
        <taxon>Planctomycetia</taxon>
        <taxon>Isosphaerales</taxon>
        <taxon>Isosphaeraceae</taxon>
        <taxon>Singulisphaera</taxon>
    </lineage>
</organism>
<name>A0AAU7CF58_9BACT</name>
<dbReference type="Pfam" id="PF09752">
    <property type="entry name" value="ABHD18"/>
    <property type="match status" value="1"/>
</dbReference>
<dbReference type="InterPro" id="IPR050261">
    <property type="entry name" value="FrsA_esterase"/>
</dbReference>
<dbReference type="AlphaFoldDB" id="A0AAU7CF58"/>
<evidence type="ECO:0000313" key="2">
    <source>
        <dbReference type="EMBL" id="XBH03994.1"/>
    </source>
</evidence>
<dbReference type="RefSeq" id="WP_406696739.1">
    <property type="nucleotide sequence ID" value="NZ_CP155447.1"/>
</dbReference>
<keyword evidence="1 2" id="KW-0378">Hydrolase</keyword>
<dbReference type="EMBL" id="CP155447">
    <property type="protein sequence ID" value="XBH03994.1"/>
    <property type="molecule type" value="Genomic_DNA"/>
</dbReference>
<protein>
    <submittedName>
        <fullName evidence="2">Alpha/beta hydrolase family protein</fullName>
    </submittedName>
</protein>
<gene>
    <name evidence="2" type="ORF">V5E97_37700</name>
</gene>
<dbReference type="Gene3D" id="3.40.50.1820">
    <property type="entry name" value="alpha/beta hydrolase"/>
    <property type="match status" value="1"/>
</dbReference>